<dbReference type="InterPro" id="IPR020635">
    <property type="entry name" value="Tyr_kinase_cat_dom"/>
</dbReference>
<evidence type="ECO:0000256" key="4">
    <source>
        <dbReference type="ARBA" id="ARBA00022777"/>
    </source>
</evidence>
<dbReference type="SUPFAM" id="SSF56112">
    <property type="entry name" value="Protein kinase-like (PK-like)"/>
    <property type="match status" value="1"/>
</dbReference>
<organism evidence="12">
    <name type="scientific">Nyssomyia neivai</name>
    <dbReference type="NCBI Taxonomy" id="330878"/>
    <lineage>
        <taxon>Eukaryota</taxon>
        <taxon>Metazoa</taxon>
        <taxon>Ecdysozoa</taxon>
        <taxon>Arthropoda</taxon>
        <taxon>Hexapoda</taxon>
        <taxon>Insecta</taxon>
        <taxon>Pterygota</taxon>
        <taxon>Neoptera</taxon>
        <taxon>Endopterygota</taxon>
        <taxon>Diptera</taxon>
        <taxon>Nematocera</taxon>
        <taxon>Psychodoidea</taxon>
        <taxon>Psychodidae</taxon>
        <taxon>Nyssomyia</taxon>
    </lineage>
</organism>
<evidence type="ECO:0000313" key="12">
    <source>
        <dbReference type="EMBL" id="JAV06592.1"/>
    </source>
</evidence>
<feature type="chain" id="PRO_5012950735" description="Protein kinase domain-containing protein" evidence="10">
    <location>
        <begin position="23"/>
        <end position="766"/>
    </location>
</feature>
<dbReference type="PROSITE" id="PS00107">
    <property type="entry name" value="PROTEIN_KINASE_ATP"/>
    <property type="match status" value="1"/>
</dbReference>
<evidence type="ECO:0000256" key="9">
    <source>
        <dbReference type="SAM" id="Phobius"/>
    </source>
</evidence>
<keyword evidence="9" id="KW-1133">Transmembrane helix</keyword>
<dbReference type="PANTHER" id="PTHR24416">
    <property type="entry name" value="TYROSINE-PROTEIN KINASE RECEPTOR"/>
    <property type="match status" value="1"/>
</dbReference>
<keyword evidence="10" id="KW-0732">Signal</keyword>
<dbReference type="SMART" id="SM00219">
    <property type="entry name" value="TyrKc"/>
    <property type="match status" value="1"/>
</dbReference>
<keyword evidence="6" id="KW-0829">Tyrosine-protein kinase</keyword>
<dbReference type="Gene3D" id="1.10.510.10">
    <property type="entry name" value="Transferase(Phosphotransferase) domain 1"/>
    <property type="match status" value="1"/>
</dbReference>
<dbReference type="InterPro" id="IPR001245">
    <property type="entry name" value="Ser-Thr/Tyr_kinase_cat_dom"/>
</dbReference>
<dbReference type="GO" id="GO:0007169">
    <property type="term" value="P:cell surface receptor protein tyrosine kinase signaling pathway"/>
    <property type="evidence" value="ECO:0007669"/>
    <property type="project" value="TreeGrafter"/>
</dbReference>
<name>A0A1L8DJG5_9DIPT</name>
<evidence type="ECO:0000256" key="10">
    <source>
        <dbReference type="SAM" id="SignalP"/>
    </source>
</evidence>
<feature type="transmembrane region" description="Helical" evidence="9">
    <location>
        <begin position="299"/>
        <end position="319"/>
    </location>
</feature>
<dbReference type="Pfam" id="PF07714">
    <property type="entry name" value="PK_Tyr_Ser-Thr"/>
    <property type="match status" value="1"/>
</dbReference>
<evidence type="ECO:0000259" key="11">
    <source>
        <dbReference type="PROSITE" id="PS50011"/>
    </source>
</evidence>
<dbReference type="PROSITE" id="PS00109">
    <property type="entry name" value="PROTEIN_KINASE_TYR"/>
    <property type="match status" value="1"/>
</dbReference>
<dbReference type="InterPro" id="IPR008266">
    <property type="entry name" value="Tyr_kinase_AS"/>
</dbReference>
<evidence type="ECO:0000256" key="1">
    <source>
        <dbReference type="ARBA" id="ARBA00004167"/>
    </source>
</evidence>
<protein>
    <recommendedName>
        <fullName evidence="11">Protein kinase domain-containing protein</fullName>
    </recommendedName>
</protein>
<dbReference type="GO" id="GO:0004714">
    <property type="term" value="F:transmembrane receptor protein tyrosine kinase activity"/>
    <property type="evidence" value="ECO:0007669"/>
    <property type="project" value="UniProtKB-EC"/>
</dbReference>
<evidence type="ECO:0000256" key="2">
    <source>
        <dbReference type="ARBA" id="ARBA00022679"/>
    </source>
</evidence>
<dbReference type="CDD" id="cd00192">
    <property type="entry name" value="PTKc"/>
    <property type="match status" value="1"/>
</dbReference>
<accession>A0A1L8DJG5</accession>
<keyword evidence="9" id="KW-0472">Membrane</keyword>
<dbReference type="Gene3D" id="3.30.200.20">
    <property type="entry name" value="Phosphorylase Kinase, domain 1"/>
    <property type="match status" value="1"/>
</dbReference>
<evidence type="ECO:0000256" key="5">
    <source>
        <dbReference type="ARBA" id="ARBA00022840"/>
    </source>
</evidence>
<dbReference type="FunFam" id="1.10.510.10:FF:000554">
    <property type="entry name" value="Predicted protein"/>
    <property type="match status" value="1"/>
</dbReference>
<keyword evidence="3 8" id="KW-0547">Nucleotide-binding</keyword>
<feature type="binding site" evidence="8">
    <location>
        <position position="418"/>
    </location>
    <ligand>
        <name>ATP</name>
        <dbReference type="ChEBI" id="CHEBI:30616"/>
    </ligand>
</feature>
<proteinExistence type="predicted"/>
<evidence type="ECO:0000256" key="7">
    <source>
        <dbReference type="ARBA" id="ARBA00051243"/>
    </source>
</evidence>
<dbReference type="PANTHER" id="PTHR24416:SF594">
    <property type="entry name" value="PROTEIN KINASE DOMAIN-CONTAINING PROTEIN"/>
    <property type="match status" value="1"/>
</dbReference>
<comment type="subcellular location">
    <subcellularLocation>
        <location evidence="1">Membrane</location>
        <topology evidence="1">Single-pass membrane protein</topology>
    </subcellularLocation>
</comment>
<dbReference type="InterPro" id="IPR011009">
    <property type="entry name" value="Kinase-like_dom_sf"/>
</dbReference>
<keyword evidence="5 8" id="KW-0067">ATP-binding</keyword>
<feature type="signal peptide" evidence="10">
    <location>
        <begin position="1"/>
        <end position="22"/>
    </location>
</feature>
<keyword evidence="2" id="KW-0808">Transferase</keyword>
<dbReference type="PROSITE" id="PS50011">
    <property type="entry name" value="PROTEIN_KINASE_DOM"/>
    <property type="match status" value="1"/>
</dbReference>
<dbReference type="GO" id="GO:0043235">
    <property type="term" value="C:receptor complex"/>
    <property type="evidence" value="ECO:0007669"/>
    <property type="project" value="TreeGrafter"/>
</dbReference>
<feature type="domain" description="Protein kinase" evidence="11">
    <location>
        <begin position="384"/>
        <end position="746"/>
    </location>
</feature>
<dbReference type="InterPro" id="IPR050122">
    <property type="entry name" value="RTK"/>
</dbReference>
<sequence>MINHMWVVFNTFIVVVLVLSSAENKMFEDGLKLSTWPTTPTTTITHLQVTPISVHGHSIQLHLTWNGTYLEDTQIDIHVTHAPDKRKHCISNPCYEYNVMASAEEMLIPQHPSHLIEPRKCEFEPGCTYILEVKTTNWKPLNRLTYKIPDCVDDICSCPYTSQLPNVTINGSYNILTQTIDIDWNITTNFHLPTDVSVDHILISLYNVRNQTIPMRGLNLFDPLMVPLVINTTYAGKLSGVAFYKLPINATEEGRKYKLEASIVDNRNCRSSDGVAFVEIPQTQPRTDDDRFMIEKDKMWTFLALIPVAVIIFVAIYCIRYQRKLKRIKRLHNWQGIYRTAPFQANGGINPVSMQENILYINNDILEARSRGEADYLEIPHSSLIIGREIGKGAFGRVFIARAENIGNKAGARVVAVKQLKKKPTAHEFEEFLGEIATMKKVGRHPNVVSLIGCCTIRQPLLMVMEYVGCGDLLQYLRQVRAKHETRSTAVSPNAVTMQQLGGFGKIVNFSPNNRFPEGAPLKYPDLDQLASSSNSDASYITQPDSIPSGFMRPSVTETLYTTVSHNADLSASSGGSLEYVLDHKELHHFAIQIARGMSHLEDKQITHRDLAARNVLIDEQKTLKISDFGLSRTGIYVNTRNKRVPLRWLSIEAVRDNLYSSKSDVWAFGIVLWEIGTLGGFPYPTIGNHELLTYLKSGNRLQRPDNCTNELYQIMLDCWKDCPEDRPSFNDLVTKLEPQQQKIYIDFDDLGPDYVFPPISEGANN</sequence>
<comment type="catalytic activity">
    <reaction evidence="7">
        <text>L-tyrosyl-[protein] + ATP = O-phospho-L-tyrosyl-[protein] + ADP + H(+)</text>
        <dbReference type="Rhea" id="RHEA:10596"/>
        <dbReference type="Rhea" id="RHEA-COMP:10136"/>
        <dbReference type="Rhea" id="RHEA-COMP:20101"/>
        <dbReference type="ChEBI" id="CHEBI:15378"/>
        <dbReference type="ChEBI" id="CHEBI:30616"/>
        <dbReference type="ChEBI" id="CHEBI:46858"/>
        <dbReference type="ChEBI" id="CHEBI:61978"/>
        <dbReference type="ChEBI" id="CHEBI:456216"/>
        <dbReference type="EC" id="2.7.10.1"/>
    </reaction>
</comment>
<keyword evidence="9" id="KW-0812">Transmembrane</keyword>
<evidence type="ECO:0000256" key="3">
    <source>
        <dbReference type="ARBA" id="ARBA00022741"/>
    </source>
</evidence>
<dbReference type="GO" id="GO:0005524">
    <property type="term" value="F:ATP binding"/>
    <property type="evidence" value="ECO:0007669"/>
    <property type="project" value="UniProtKB-UniRule"/>
</dbReference>
<evidence type="ECO:0000256" key="6">
    <source>
        <dbReference type="ARBA" id="ARBA00023137"/>
    </source>
</evidence>
<keyword evidence="4" id="KW-0418">Kinase</keyword>
<dbReference type="InterPro" id="IPR017441">
    <property type="entry name" value="Protein_kinase_ATP_BS"/>
</dbReference>
<dbReference type="InterPro" id="IPR000719">
    <property type="entry name" value="Prot_kinase_dom"/>
</dbReference>
<evidence type="ECO:0000256" key="8">
    <source>
        <dbReference type="PROSITE-ProRule" id="PRU10141"/>
    </source>
</evidence>
<dbReference type="EMBL" id="GFDF01007492">
    <property type="protein sequence ID" value="JAV06592.1"/>
    <property type="molecule type" value="Transcribed_RNA"/>
</dbReference>
<dbReference type="AlphaFoldDB" id="A0A1L8DJG5"/>
<reference evidence="12" key="1">
    <citation type="submission" date="2016-12" db="EMBL/GenBank/DDBJ databases">
        <title>An insight into the sialome and mialome of the sand fly, Nyssomyia neivai.</title>
        <authorList>
            <person name="Sebastian V."/>
            <person name="Goulart T.M."/>
            <person name="Oliveira W."/>
            <person name="Calvo E."/>
            <person name="Oliveira L.F."/>
            <person name="Pinto M.C."/>
            <person name="Rosselino A.M."/>
            <person name="Ribeiro J.M."/>
        </authorList>
    </citation>
    <scope>NUCLEOTIDE SEQUENCE</scope>
</reference>
<dbReference type="GO" id="GO:0005886">
    <property type="term" value="C:plasma membrane"/>
    <property type="evidence" value="ECO:0007669"/>
    <property type="project" value="TreeGrafter"/>
</dbReference>